<dbReference type="Proteomes" id="UP001596012">
    <property type="component" value="Unassembled WGS sequence"/>
</dbReference>
<sequence length="150" mass="16153">MGDLEIRPAVADDVPVIVAMLADDPLGAQRESPDDLSPYLAALDRLNGDPNQHLVVAVRGGRVVGTLQLTIITGLSRKGATRSIIEGVRVHADERGSGLGSQLIEWAVDQSRCEGCQLVQLTSDATRIDAHRFYERLGFTASHVGFKLPL</sequence>
<protein>
    <submittedName>
        <fullName evidence="4">GNAT family N-acetyltransferase</fullName>
        <ecNumber evidence="4">2.3.1.-</ecNumber>
    </submittedName>
</protein>
<dbReference type="Pfam" id="PF00583">
    <property type="entry name" value="Acetyltransf_1"/>
    <property type="match status" value="1"/>
</dbReference>
<dbReference type="Gene3D" id="3.40.630.30">
    <property type="match status" value="1"/>
</dbReference>
<dbReference type="RefSeq" id="WP_386340135.1">
    <property type="nucleotide sequence ID" value="NZ_JBHSFG010000017.1"/>
</dbReference>
<evidence type="ECO:0000256" key="1">
    <source>
        <dbReference type="ARBA" id="ARBA00022679"/>
    </source>
</evidence>
<dbReference type="EMBL" id="JBHSFG010000017">
    <property type="protein sequence ID" value="MFC4464779.1"/>
    <property type="molecule type" value="Genomic_DNA"/>
</dbReference>
<keyword evidence="2 4" id="KW-0012">Acyltransferase</keyword>
<comment type="caution">
    <text evidence="4">The sequence shown here is derived from an EMBL/GenBank/DDBJ whole genome shotgun (WGS) entry which is preliminary data.</text>
</comment>
<name>A0ABV8YHK1_9ACTN</name>
<keyword evidence="1 4" id="KW-0808">Transferase</keyword>
<dbReference type="InterPro" id="IPR016181">
    <property type="entry name" value="Acyl_CoA_acyltransferase"/>
</dbReference>
<gene>
    <name evidence="4" type="ORF">ACFPH6_09470</name>
</gene>
<evidence type="ECO:0000256" key="2">
    <source>
        <dbReference type="ARBA" id="ARBA00023315"/>
    </source>
</evidence>
<dbReference type="GO" id="GO:0016746">
    <property type="term" value="F:acyltransferase activity"/>
    <property type="evidence" value="ECO:0007669"/>
    <property type="project" value="UniProtKB-KW"/>
</dbReference>
<dbReference type="CDD" id="cd04301">
    <property type="entry name" value="NAT_SF"/>
    <property type="match status" value="1"/>
</dbReference>
<evidence type="ECO:0000259" key="3">
    <source>
        <dbReference type="PROSITE" id="PS51186"/>
    </source>
</evidence>
<evidence type="ECO:0000313" key="5">
    <source>
        <dbReference type="Proteomes" id="UP001596012"/>
    </source>
</evidence>
<dbReference type="PROSITE" id="PS51186">
    <property type="entry name" value="GNAT"/>
    <property type="match status" value="1"/>
</dbReference>
<accession>A0ABV8YHK1</accession>
<dbReference type="EC" id="2.3.1.-" evidence="4"/>
<keyword evidence="5" id="KW-1185">Reference proteome</keyword>
<dbReference type="PANTHER" id="PTHR43877">
    <property type="entry name" value="AMINOALKYLPHOSPHONATE N-ACETYLTRANSFERASE-RELATED-RELATED"/>
    <property type="match status" value="1"/>
</dbReference>
<organism evidence="4 5">
    <name type="scientific">Streptomyces xiangluensis</name>
    <dbReference type="NCBI Taxonomy" id="2665720"/>
    <lineage>
        <taxon>Bacteria</taxon>
        <taxon>Bacillati</taxon>
        <taxon>Actinomycetota</taxon>
        <taxon>Actinomycetes</taxon>
        <taxon>Kitasatosporales</taxon>
        <taxon>Streptomycetaceae</taxon>
        <taxon>Streptomyces</taxon>
    </lineage>
</organism>
<dbReference type="InterPro" id="IPR000182">
    <property type="entry name" value="GNAT_dom"/>
</dbReference>
<dbReference type="InterPro" id="IPR050832">
    <property type="entry name" value="Bact_Acetyltransf"/>
</dbReference>
<evidence type="ECO:0000313" key="4">
    <source>
        <dbReference type="EMBL" id="MFC4464779.1"/>
    </source>
</evidence>
<proteinExistence type="predicted"/>
<feature type="domain" description="N-acetyltransferase" evidence="3">
    <location>
        <begin position="4"/>
        <end position="150"/>
    </location>
</feature>
<reference evidence="5" key="1">
    <citation type="journal article" date="2019" name="Int. J. Syst. Evol. Microbiol.">
        <title>The Global Catalogue of Microorganisms (GCM) 10K type strain sequencing project: providing services to taxonomists for standard genome sequencing and annotation.</title>
        <authorList>
            <consortium name="The Broad Institute Genomics Platform"/>
            <consortium name="The Broad Institute Genome Sequencing Center for Infectious Disease"/>
            <person name="Wu L."/>
            <person name="Ma J."/>
        </authorList>
    </citation>
    <scope>NUCLEOTIDE SEQUENCE [LARGE SCALE GENOMIC DNA]</scope>
    <source>
        <strain evidence="5">DT43</strain>
    </source>
</reference>
<dbReference type="SUPFAM" id="SSF55729">
    <property type="entry name" value="Acyl-CoA N-acyltransferases (Nat)"/>
    <property type="match status" value="1"/>
</dbReference>